<evidence type="ECO:0000313" key="3">
    <source>
        <dbReference type="Proteomes" id="UP001454036"/>
    </source>
</evidence>
<proteinExistence type="predicted"/>
<gene>
    <name evidence="2" type="ORF">LIER_35504</name>
</gene>
<comment type="caution">
    <text evidence="2">The sequence shown here is derived from an EMBL/GenBank/DDBJ whole genome shotgun (WGS) entry which is preliminary data.</text>
</comment>
<accession>A0AAV3NSF0</accession>
<reference evidence="2 3" key="1">
    <citation type="submission" date="2024-01" db="EMBL/GenBank/DDBJ databases">
        <title>The complete chloroplast genome sequence of Lithospermum erythrorhizon: insights into the phylogenetic relationship among Boraginaceae species and the maternal lineages of purple gromwells.</title>
        <authorList>
            <person name="Okada T."/>
            <person name="Watanabe K."/>
        </authorList>
    </citation>
    <scope>NUCLEOTIDE SEQUENCE [LARGE SCALE GENOMIC DNA]</scope>
</reference>
<evidence type="ECO:0000313" key="2">
    <source>
        <dbReference type="EMBL" id="GAA0142036.1"/>
    </source>
</evidence>
<organism evidence="2 3">
    <name type="scientific">Lithospermum erythrorhizon</name>
    <name type="common">Purple gromwell</name>
    <name type="synonym">Lithospermum officinale var. erythrorhizon</name>
    <dbReference type="NCBI Taxonomy" id="34254"/>
    <lineage>
        <taxon>Eukaryota</taxon>
        <taxon>Viridiplantae</taxon>
        <taxon>Streptophyta</taxon>
        <taxon>Embryophyta</taxon>
        <taxon>Tracheophyta</taxon>
        <taxon>Spermatophyta</taxon>
        <taxon>Magnoliopsida</taxon>
        <taxon>eudicotyledons</taxon>
        <taxon>Gunneridae</taxon>
        <taxon>Pentapetalae</taxon>
        <taxon>asterids</taxon>
        <taxon>lamiids</taxon>
        <taxon>Boraginales</taxon>
        <taxon>Boraginaceae</taxon>
        <taxon>Boraginoideae</taxon>
        <taxon>Lithospermeae</taxon>
        <taxon>Lithospermum</taxon>
    </lineage>
</organism>
<sequence length="361" mass="40540">MGPRVPIRWTTLREACTMFVRDSTFIKSQIQALRQVILEKPSWKAYCEEGALIMAALIHDKMYNPYSNPPVTCAQEAVGARKERLKAPSTVCSSKEILPLLAKAGASSKKSKGKKVVDGEGSSLDCYTAKYMKALYTLPNGLSIEEGHLWNKRMETFHAGHPVFSAEEGRKHPTIDPLDAFALSTLYMIKTHHLKRCKRSLEVAQISLKEKEEELNSAKEALFGEKLKCKQIQEEKQAAELNHAKKYITLEAEMLKVKSHHSSLAKDMEDSRSARLEAIKRAEVAEARSYKAENRLICGQVHRRLPSVGRYVQPIKKEWPEEYFEGISVSSPIENVEAPGEQMAAPCEVVEGEVVDDEVIV</sequence>
<feature type="coiled-coil region" evidence="1">
    <location>
        <begin position="194"/>
        <end position="228"/>
    </location>
</feature>
<keyword evidence="3" id="KW-1185">Reference proteome</keyword>
<evidence type="ECO:0000256" key="1">
    <source>
        <dbReference type="SAM" id="Coils"/>
    </source>
</evidence>
<dbReference type="Proteomes" id="UP001454036">
    <property type="component" value="Unassembled WGS sequence"/>
</dbReference>
<name>A0AAV3NSF0_LITER</name>
<dbReference type="AlphaFoldDB" id="A0AAV3NSF0"/>
<keyword evidence="1" id="KW-0175">Coiled coil</keyword>
<dbReference type="EMBL" id="BAABME010015601">
    <property type="protein sequence ID" value="GAA0142036.1"/>
    <property type="molecule type" value="Genomic_DNA"/>
</dbReference>
<protein>
    <submittedName>
        <fullName evidence="2">Uncharacterized protein</fullName>
    </submittedName>
</protein>